<dbReference type="EMBL" id="JBICCN010000441">
    <property type="protein sequence ID" value="KAL3068675.1"/>
    <property type="molecule type" value="Genomic_DNA"/>
</dbReference>
<sequence>MLLLAQFPRQLGKSLSIKSEMDSCAKINSLPFPTLWLLINGTLLLLTAFVANCQNLFQPSQVSIGSEKYYPINLDEKFGGANSFGGFFGGQRRK</sequence>
<keyword evidence="2" id="KW-1185">Reference proteome</keyword>
<organism evidence="1 2">
    <name type="scientific">Heterodera schachtii</name>
    <name type="common">Sugarbeet cyst nematode worm</name>
    <name type="synonym">Tylenchus schachtii</name>
    <dbReference type="NCBI Taxonomy" id="97005"/>
    <lineage>
        <taxon>Eukaryota</taxon>
        <taxon>Metazoa</taxon>
        <taxon>Ecdysozoa</taxon>
        <taxon>Nematoda</taxon>
        <taxon>Chromadorea</taxon>
        <taxon>Rhabditida</taxon>
        <taxon>Tylenchina</taxon>
        <taxon>Tylenchomorpha</taxon>
        <taxon>Tylenchoidea</taxon>
        <taxon>Heteroderidae</taxon>
        <taxon>Heteroderinae</taxon>
        <taxon>Heterodera</taxon>
    </lineage>
</organism>
<reference evidence="1 2" key="1">
    <citation type="submission" date="2024-10" db="EMBL/GenBank/DDBJ databases">
        <authorList>
            <person name="Kim D."/>
        </authorList>
    </citation>
    <scope>NUCLEOTIDE SEQUENCE [LARGE SCALE GENOMIC DNA]</scope>
    <source>
        <strain evidence="1">Taebaek</strain>
    </source>
</reference>
<comment type="caution">
    <text evidence="1">The sequence shown here is derived from an EMBL/GenBank/DDBJ whole genome shotgun (WGS) entry which is preliminary data.</text>
</comment>
<name>A0ABD2HTH9_HETSC</name>
<dbReference type="AlphaFoldDB" id="A0ABD2HTH9"/>
<gene>
    <name evidence="1" type="ORF">niasHS_016539</name>
</gene>
<evidence type="ECO:0000313" key="2">
    <source>
        <dbReference type="Proteomes" id="UP001620645"/>
    </source>
</evidence>
<proteinExistence type="predicted"/>
<evidence type="ECO:0000313" key="1">
    <source>
        <dbReference type="EMBL" id="KAL3068675.1"/>
    </source>
</evidence>
<accession>A0ABD2HTH9</accession>
<protein>
    <submittedName>
        <fullName evidence="1">Uncharacterized protein</fullName>
    </submittedName>
</protein>
<dbReference type="Proteomes" id="UP001620645">
    <property type="component" value="Unassembled WGS sequence"/>
</dbReference>